<dbReference type="Proteomes" id="UP000050343">
    <property type="component" value="Unassembled WGS sequence"/>
</dbReference>
<dbReference type="PANTHER" id="PTHR12962:SF1">
    <property type="entry name" value="COLD SHOCK DOMAIN-CONTAINING PROTEIN CG9705"/>
    <property type="match status" value="1"/>
</dbReference>
<dbReference type="InterPro" id="IPR052069">
    <property type="entry name" value="Ca-reg_mRNA-binding_domain"/>
</dbReference>
<keyword evidence="2" id="KW-0812">Transmembrane</keyword>
<proteinExistence type="predicted"/>
<dbReference type="AlphaFoldDB" id="A0A1V9HHM8"/>
<reference evidence="4 5" key="2">
    <citation type="journal article" date="2017" name="Plant Pathol.">
        <title>Pathogenicity and virulence gene content of Xanthomonas strains infecting Araceae, formerly known as Xanthomonas axonopodis pv. dieffenbachiae.</title>
        <authorList>
            <person name="Constantin E.C."/>
            <person name="Haegeman A."/>
            <person name="Van Vaerenbergh J."/>
            <person name="Baeyen S."/>
            <person name="Van Malderghem C."/>
            <person name="Maes M."/>
            <person name="Cottyn B."/>
        </authorList>
    </citation>
    <scope>NUCLEOTIDE SEQUENCE [LARGE SCALE GENOMIC DNA]</scope>
    <source>
        <strain evidence="5">LMG9055</strain>
    </source>
</reference>
<gene>
    <name evidence="4" type="ORF">IA54_003460</name>
</gene>
<evidence type="ECO:0000313" key="5">
    <source>
        <dbReference type="Proteomes" id="UP000050343"/>
    </source>
</evidence>
<dbReference type="PROSITE" id="PS51857">
    <property type="entry name" value="CSD_2"/>
    <property type="match status" value="1"/>
</dbReference>
<evidence type="ECO:0000256" key="2">
    <source>
        <dbReference type="SAM" id="Phobius"/>
    </source>
</evidence>
<name>A0A1V9HHM8_9XANT</name>
<keyword evidence="1" id="KW-0597">Phosphoprotein</keyword>
<dbReference type="PANTHER" id="PTHR12962">
    <property type="entry name" value="CALCIUM-REGULATED HEAT STABLE PROTEIN CRHSP-24-RELATED"/>
    <property type="match status" value="1"/>
</dbReference>
<keyword evidence="2" id="KW-0472">Membrane</keyword>
<comment type="caution">
    <text evidence="4">The sequence shown here is derived from an EMBL/GenBank/DDBJ whole genome shotgun (WGS) entry which is preliminary data.</text>
</comment>
<dbReference type="Pfam" id="PF06961">
    <property type="entry name" value="DUF1294"/>
    <property type="match status" value="1"/>
</dbReference>
<dbReference type="InterPro" id="IPR002059">
    <property type="entry name" value="CSP_DNA-bd"/>
</dbReference>
<keyword evidence="2" id="KW-1133">Transmembrane helix</keyword>
<organism evidence="4 5">
    <name type="scientific">Xanthomonas phaseoli pv. syngonii LMG 9055</name>
    <dbReference type="NCBI Taxonomy" id="1437878"/>
    <lineage>
        <taxon>Bacteria</taxon>
        <taxon>Pseudomonadati</taxon>
        <taxon>Pseudomonadota</taxon>
        <taxon>Gammaproteobacteria</taxon>
        <taxon>Lysobacterales</taxon>
        <taxon>Lysobacteraceae</taxon>
        <taxon>Xanthomonas</taxon>
    </lineage>
</organism>
<dbReference type="InterPro" id="IPR011129">
    <property type="entry name" value="CSD"/>
</dbReference>
<dbReference type="GO" id="GO:0003677">
    <property type="term" value="F:DNA binding"/>
    <property type="evidence" value="ECO:0007669"/>
    <property type="project" value="UniProtKB-KW"/>
</dbReference>
<evidence type="ECO:0000313" key="4">
    <source>
        <dbReference type="EMBL" id="OQP82393.1"/>
    </source>
</evidence>
<sequence>MRAHRTSTPHHPTEQCECAGRLSDWNDHKGFGFVTPNGGGDRAFVHISAFAQQTRRPRDGEIITYAIERDAHKRLNATQVRWADGTTAARAEQRRSGLPRKTLAAVSMLALAAATLMHVIPMIVPLWYAAASLLTLLIYAMDKSAAQRNQWRTPESSLHLLALIGGWPGALLAQEICRHKCSKAAFQMTFWITVALNVSALVLAVTETDLMAALPVLFD</sequence>
<feature type="domain" description="CSD" evidence="3">
    <location>
        <begin position="17"/>
        <end position="82"/>
    </location>
</feature>
<dbReference type="GO" id="GO:0005829">
    <property type="term" value="C:cytosol"/>
    <property type="evidence" value="ECO:0007669"/>
    <property type="project" value="UniProtKB-ARBA"/>
</dbReference>
<keyword evidence="4" id="KW-0238">DNA-binding</keyword>
<dbReference type="GO" id="GO:0003730">
    <property type="term" value="F:mRNA 3'-UTR binding"/>
    <property type="evidence" value="ECO:0007669"/>
    <property type="project" value="TreeGrafter"/>
</dbReference>
<feature type="transmembrane region" description="Helical" evidence="2">
    <location>
        <begin position="102"/>
        <end position="120"/>
    </location>
</feature>
<evidence type="ECO:0000256" key="1">
    <source>
        <dbReference type="ARBA" id="ARBA00022553"/>
    </source>
</evidence>
<dbReference type="InterPro" id="IPR012340">
    <property type="entry name" value="NA-bd_OB-fold"/>
</dbReference>
<feature type="transmembrane region" description="Helical" evidence="2">
    <location>
        <begin position="126"/>
        <end position="142"/>
    </location>
</feature>
<dbReference type="SMART" id="SM00357">
    <property type="entry name" value="CSP"/>
    <property type="match status" value="1"/>
</dbReference>
<protein>
    <submittedName>
        <fullName evidence="4">DNA-binding protein</fullName>
    </submittedName>
</protein>
<dbReference type="SUPFAM" id="SSF50249">
    <property type="entry name" value="Nucleic acid-binding proteins"/>
    <property type="match status" value="1"/>
</dbReference>
<dbReference type="Gene3D" id="2.40.50.140">
    <property type="entry name" value="Nucleic acid-binding proteins"/>
    <property type="match status" value="1"/>
</dbReference>
<feature type="transmembrane region" description="Helical" evidence="2">
    <location>
        <begin position="188"/>
        <end position="206"/>
    </location>
</feature>
<evidence type="ECO:0000259" key="3">
    <source>
        <dbReference type="PROSITE" id="PS51857"/>
    </source>
</evidence>
<dbReference type="GO" id="GO:0043488">
    <property type="term" value="P:regulation of mRNA stability"/>
    <property type="evidence" value="ECO:0007669"/>
    <property type="project" value="TreeGrafter"/>
</dbReference>
<reference evidence="4 5" key="1">
    <citation type="journal article" date="2016" name="Plant Pathol.">
        <title>Genetic characterization of strains named as Xanthomonas axonopodis pv. dieffenbachiae leads to a taxonomic revision of the X. axonopodis species complex.</title>
        <authorList>
            <person name="Constantin E.C."/>
            <person name="Cleenwerck I."/>
            <person name="Maes M."/>
            <person name="Baeyen S."/>
            <person name="Van Malderghem C."/>
            <person name="De Vos P."/>
            <person name="Cottyn B."/>
        </authorList>
    </citation>
    <scope>NUCLEOTIDE SEQUENCE [LARGE SCALE GENOMIC DNA]</scope>
    <source>
        <strain evidence="5">LMG9055</strain>
    </source>
</reference>
<dbReference type="InterPro" id="IPR010718">
    <property type="entry name" value="DUF1294"/>
</dbReference>
<dbReference type="CDD" id="cd04458">
    <property type="entry name" value="CSP_CDS"/>
    <property type="match status" value="1"/>
</dbReference>
<dbReference type="EMBL" id="JPUO02000066">
    <property type="protein sequence ID" value="OQP82393.1"/>
    <property type="molecule type" value="Genomic_DNA"/>
</dbReference>
<accession>A0A1V9HHM8</accession>
<dbReference type="Pfam" id="PF00313">
    <property type="entry name" value="CSD"/>
    <property type="match status" value="1"/>
</dbReference>